<dbReference type="Proteomes" id="UP000294847">
    <property type="component" value="Chromosome 1"/>
</dbReference>
<name>A0A4P7N0G5_PYROR</name>
<evidence type="ECO:0000256" key="1">
    <source>
        <dbReference type="SAM" id="MobiDB-lite"/>
    </source>
</evidence>
<evidence type="ECO:0000313" key="3">
    <source>
        <dbReference type="Proteomes" id="UP000294847"/>
    </source>
</evidence>
<protein>
    <submittedName>
        <fullName evidence="2">Uncharacterized protein</fullName>
    </submittedName>
</protein>
<proteinExistence type="predicted"/>
<dbReference type="EMBL" id="CP034204">
    <property type="protein sequence ID" value="QBZ54921.1"/>
    <property type="molecule type" value="Genomic_DNA"/>
</dbReference>
<reference evidence="2 3" key="1">
    <citation type="journal article" date="2019" name="Mol. Biol. Evol.">
        <title>Blast fungal genomes show frequent chromosomal changes, gene gains and losses, and effector gene turnover.</title>
        <authorList>
            <person name="Gomez Luciano L.B."/>
            <person name="Jason Tsai I."/>
            <person name="Chuma I."/>
            <person name="Tosa Y."/>
            <person name="Chen Y.H."/>
            <person name="Li J.Y."/>
            <person name="Li M.Y."/>
            <person name="Jade Lu M.Y."/>
            <person name="Nakayashiki H."/>
            <person name="Li W.H."/>
        </authorList>
    </citation>
    <scope>NUCLEOTIDE SEQUENCE [LARGE SCALE GENOMIC DNA]</scope>
    <source>
        <strain evidence="2">MZ5-1-6</strain>
    </source>
</reference>
<feature type="region of interest" description="Disordered" evidence="1">
    <location>
        <begin position="1"/>
        <end position="22"/>
    </location>
</feature>
<evidence type="ECO:0000313" key="2">
    <source>
        <dbReference type="EMBL" id="QBZ54921.1"/>
    </source>
</evidence>
<accession>A0A4P7N0G5</accession>
<organism evidence="2 3">
    <name type="scientific">Pyricularia oryzae</name>
    <name type="common">Rice blast fungus</name>
    <name type="synonym">Magnaporthe oryzae</name>
    <dbReference type="NCBI Taxonomy" id="318829"/>
    <lineage>
        <taxon>Eukaryota</taxon>
        <taxon>Fungi</taxon>
        <taxon>Dikarya</taxon>
        <taxon>Ascomycota</taxon>
        <taxon>Pezizomycotina</taxon>
        <taxon>Sordariomycetes</taxon>
        <taxon>Sordariomycetidae</taxon>
        <taxon>Magnaporthales</taxon>
        <taxon>Pyriculariaceae</taxon>
        <taxon>Pyricularia</taxon>
    </lineage>
</organism>
<dbReference type="AlphaFoldDB" id="A0A4P7N0G5"/>
<gene>
    <name evidence="2" type="ORF">PoMZ_10633</name>
</gene>
<sequence length="84" mass="9136">MPKIPIRQKSGHLRPGRSVGPPRTINYTLELRGASIPAPHPETTKPKLGGGQLASVPFKRWGSAPRGARWTLESYAVPKSPELT</sequence>